<dbReference type="EMBL" id="HG675163">
    <property type="protein sequence ID" value="CDJ40546.1"/>
    <property type="molecule type" value="Genomic_DNA"/>
</dbReference>
<keyword evidence="11" id="KW-1185">Reference proteome</keyword>
<evidence type="ECO:0000256" key="9">
    <source>
        <dbReference type="SAM" id="Phobius"/>
    </source>
</evidence>
<feature type="compositionally biased region" description="Polar residues" evidence="8">
    <location>
        <begin position="533"/>
        <end position="555"/>
    </location>
</feature>
<feature type="region of interest" description="Disordered" evidence="8">
    <location>
        <begin position="238"/>
        <end position="281"/>
    </location>
</feature>
<keyword evidence="5 9" id="KW-1133">Transmembrane helix</keyword>
<evidence type="ECO:0000256" key="7">
    <source>
        <dbReference type="SAM" id="Coils"/>
    </source>
</evidence>
<feature type="region of interest" description="Disordered" evidence="8">
    <location>
        <begin position="295"/>
        <end position="332"/>
    </location>
</feature>
<comment type="subcellular location">
    <subcellularLocation>
        <location evidence="1">Membrane</location>
        <topology evidence="1">Single-pass type IV membrane protein</topology>
    </subcellularLocation>
</comment>
<feature type="region of interest" description="Disordered" evidence="8">
    <location>
        <begin position="533"/>
        <end position="588"/>
    </location>
</feature>
<dbReference type="GO" id="GO:0000149">
    <property type="term" value="F:SNARE binding"/>
    <property type="evidence" value="ECO:0007669"/>
    <property type="project" value="TreeGrafter"/>
</dbReference>
<keyword evidence="7" id="KW-0175">Coiled coil</keyword>
<sequence length="588" mass="67030">MESHIGELELECREACRRLGKSVDAVKGYRGDEASILESLLANCRRDANLCTESLRQLELEARFETPLSAQDPHASQVLAELRQQLRTLTAEVDAAERRTLTSSREARNERLSEAEAKMNEGCKQLERAHMLALETEQVGSYVSATLAAQRQSIMRTRSHASHWGLSLAEGRASISRMLRAARRRHWVLLCLAVCICCCMLYLMLSRALWRLGLCSSSSNKSEGVSIAEAENPAALTGEFSERQTVPGVFPVPNDVATTEPQEQQQQEQLHQSHPHPLTGRDKFNILQRLARERREHEQQLQQMQHAQQEQPQIQQRPSEMGPQVFQQQKQQLPQLPLQEQGVEPPVQQQEHVPAEQLSEYGPLTAEQQLHVLQEQLPTQQHAPGMQQQHTLLRQPVPTEHGKPPTEQQPTEKEQRSALHHPEPPTLQGETRGEQHPPDVLPQHPPTEQQQQSAQQPQHSPHQLEPSVQRQLLSEQLQLSLHQPQIRSQQPPASADEQLHPVQLQQPPTEQRQFPVEQQLPAQQQLFRGYQQEFNTLQQQQSPPHPLKQQQTTVKEGQHFQVPVLQQPQQEKFQAVKTQMQRRDSLGE</sequence>
<dbReference type="GeneID" id="25253111"/>
<gene>
    <name evidence="10" type="ORF">ETH_00019915</name>
</gene>
<evidence type="ECO:0000256" key="4">
    <source>
        <dbReference type="ARBA" id="ARBA00022927"/>
    </source>
</evidence>
<organism evidence="10 11">
    <name type="scientific">Eimeria tenella</name>
    <name type="common">Coccidian parasite</name>
    <dbReference type="NCBI Taxonomy" id="5802"/>
    <lineage>
        <taxon>Eukaryota</taxon>
        <taxon>Sar</taxon>
        <taxon>Alveolata</taxon>
        <taxon>Apicomplexa</taxon>
        <taxon>Conoidasida</taxon>
        <taxon>Coccidia</taxon>
        <taxon>Eucoccidiorida</taxon>
        <taxon>Eimeriorina</taxon>
        <taxon>Eimeriidae</taxon>
        <taxon>Eimeria</taxon>
    </lineage>
</organism>
<accession>U6KRE9</accession>
<dbReference type="AlphaFoldDB" id="U6KRE9"/>
<feature type="coiled-coil region" evidence="7">
    <location>
        <begin position="41"/>
        <end position="129"/>
    </location>
</feature>
<reference evidence="10" key="2">
    <citation type="submission" date="2013-10" db="EMBL/GenBank/DDBJ databases">
        <authorList>
            <person name="Aslett M."/>
        </authorList>
    </citation>
    <scope>NUCLEOTIDE SEQUENCE [LARGE SCALE GENOMIC DNA]</scope>
    <source>
        <strain evidence="10">Houghton</strain>
    </source>
</reference>
<feature type="compositionally biased region" description="Basic and acidic residues" evidence="8">
    <location>
        <begin position="400"/>
        <end position="423"/>
    </location>
</feature>
<dbReference type="GO" id="GO:0006906">
    <property type="term" value="P:vesicle fusion"/>
    <property type="evidence" value="ECO:0007669"/>
    <property type="project" value="TreeGrafter"/>
</dbReference>
<keyword evidence="6 9" id="KW-0472">Membrane</keyword>
<dbReference type="PANTHER" id="PTHR21230">
    <property type="entry name" value="VESICLE TRANSPORT V-SNARE PROTEIN VTI1-RELATED"/>
    <property type="match status" value="1"/>
</dbReference>
<feature type="compositionally biased region" description="Polar residues" evidence="8">
    <location>
        <begin position="564"/>
        <end position="579"/>
    </location>
</feature>
<dbReference type="OMA" id="QLERAHM"/>
<reference evidence="10" key="1">
    <citation type="submission" date="2013-10" db="EMBL/GenBank/DDBJ databases">
        <title>Genomic analysis of the causative agents of coccidiosis in chickens.</title>
        <authorList>
            <person name="Reid A.J."/>
            <person name="Blake D."/>
            <person name="Billington K."/>
            <person name="Browne H."/>
            <person name="Dunn M."/>
            <person name="Hung S."/>
            <person name="Kawahara F."/>
            <person name="Miranda-Saavedra D."/>
            <person name="Mourier T."/>
            <person name="Nagra H."/>
            <person name="Otto T.D."/>
            <person name="Rawlings N."/>
            <person name="Sanchez A."/>
            <person name="Sanders M."/>
            <person name="Subramaniam C."/>
            <person name="Tay Y."/>
            <person name="Dear P."/>
            <person name="Doerig C."/>
            <person name="Gruber A."/>
            <person name="Parkinson J."/>
            <person name="Shirley M."/>
            <person name="Wan K.L."/>
            <person name="Berriman M."/>
            <person name="Tomley F."/>
            <person name="Pain A."/>
        </authorList>
    </citation>
    <scope>NUCLEOTIDE SEQUENCE [LARGE SCALE GENOMIC DNA]</scope>
    <source>
        <strain evidence="10">Houghton</strain>
    </source>
</reference>
<evidence type="ECO:0000313" key="10">
    <source>
        <dbReference type="EMBL" id="CDJ40546.1"/>
    </source>
</evidence>
<protein>
    <submittedName>
        <fullName evidence="10">Uncharacterized protein</fullName>
    </submittedName>
</protein>
<evidence type="ECO:0000256" key="6">
    <source>
        <dbReference type="ARBA" id="ARBA00023136"/>
    </source>
</evidence>
<dbReference type="VEuPathDB" id="ToxoDB:ETH_00019915"/>
<dbReference type="GO" id="GO:0005789">
    <property type="term" value="C:endoplasmic reticulum membrane"/>
    <property type="evidence" value="ECO:0007669"/>
    <property type="project" value="TreeGrafter"/>
</dbReference>
<dbReference type="GO" id="GO:0005794">
    <property type="term" value="C:Golgi apparatus"/>
    <property type="evidence" value="ECO:0007669"/>
    <property type="project" value="TreeGrafter"/>
</dbReference>
<evidence type="ECO:0000256" key="2">
    <source>
        <dbReference type="ARBA" id="ARBA00022448"/>
    </source>
</evidence>
<feature type="transmembrane region" description="Helical" evidence="9">
    <location>
        <begin position="187"/>
        <end position="210"/>
    </location>
</feature>
<feature type="compositionally biased region" description="Low complexity" evidence="8">
    <location>
        <begin position="446"/>
        <end position="485"/>
    </location>
</feature>
<name>U6KRE9_EIMTE</name>
<keyword evidence="3 9" id="KW-0812">Transmembrane</keyword>
<proteinExistence type="predicted"/>
<evidence type="ECO:0000256" key="1">
    <source>
        <dbReference type="ARBA" id="ARBA00004211"/>
    </source>
</evidence>
<dbReference type="GO" id="GO:0012507">
    <property type="term" value="C:ER to Golgi transport vesicle membrane"/>
    <property type="evidence" value="ECO:0007669"/>
    <property type="project" value="TreeGrafter"/>
</dbReference>
<dbReference type="RefSeq" id="XP_013231296.1">
    <property type="nucleotide sequence ID" value="XM_013375842.1"/>
</dbReference>
<evidence type="ECO:0000256" key="8">
    <source>
        <dbReference type="SAM" id="MobiDB-lite"/>
    </source>
</evidence>
<feature type="region of interest" description="Disordered" evidence="8">
    <location>
        <begin position="396"/>
        <end position="518"/>
    </location>
</feature>
<dbReference type="Proteomes" id="UP000030747">
    <property type="component" value="Unassembled WGS sequence"/>
</dbReference>
<feature type="compositionally biased region" description="Low complexity" evidence="8">
    <location>
        <begin position="300"/>
        <end position="332"/>
    </location>
</feature>
<dbReference type="OrthoDB" id="348658at2759"/>
<evidence type="ECO:0000256" key="3">
    <source>
        <dbReference type="ARBA" id="ARBA00022692"/>
    </source>
</evidence>
<dbReference type="GO" id="GO:0031902">
    <property type="term" value="C:late endosome membrane"/>
    <property type="evidence" value="ECO:0007669"/>
    <property type="project" value="TreeGrafter"/>
</dbReference>
<dbReference type="Gene3D" id="1.20.5.110">
    <property type="match status" value="1"/>
</dbReference>
<keyword evidence="4" id="KW-0653">Protein transport</keyword>
<dbReference type="VEuPathDB" id="ToxoDB:ETH2_1235800"/>
<dbReference type="SUPFAM" id="SSF58038">
    <property type="entry name" value="SNARE fusion complex"/>
    <property type="match status" value="1"/>
</dbReference>
<feature type="compositionally biased region" description="Polar residues" evidence="8">
    <location>
        <begin position="503"/>
        <end position="512"/>
    </location>
</feature>
<evidence type="ECO:0000256" key="5">
    <source>
        <dbReference type="ARBA" id="ARBA00022989"/>
    </source>
</evidence>
<evidence type="ECO:0000313" key="11">
    <source>
        <dbReference type="Proteomes" id="UP000030747"/>
    </source>
</evidence>
<feature type="compositionally biased region" description="Low complexity" evidence="8">
    <location>
        <begin position="260"/>
        <end position="278"/>
    </location>
</feature>
<dbReference type="GO" id="GO:0031201">
    <property type="term" value="C:SNARE complex"/>
    <property type="evidence" value="ECO:0007669"/>
    <property type="project" value="TreeGrafter"/>
</dbReference>
<dbReference type="GO" id="GO:0005484">
    <property type="term" value="F:SNAP receptor activity"/>
    <property type="evidence" value="ECO:0007669"/>
    <property type="project" value="TreeGrafter"/>
</dbReference>
<dbReference type="GO" id="GO:0015031">
    <property type="term" value="P:protein transport"/>
    <property type="evidence" value="ECO:0007669"/>
    <property type="project" value="UniProtKB-KW"/>
</dbReference>
<keyword evidence="2" id="KW-0813">Transport</keyword>